<dbReference type="Gramene" id="HORVU.MOREX.r2.2HG0111990.1">
    <property type="protein sequence ID" value="HORVU.MOREX.r2.2HG0111990.1.CDS.1"/>
    <property type="gene ID" value="HORVU.MOREX.r2.2HG0111990"/>
</dbReference>
<dbReference type="EnsemblPlants" id="HORVU.MOREX.r3.2HG0135930.1">
    <property type="protein sequence ID" value="HORVU.MOREX.r3.2HG0135930.1.CDS1"/>
    <property type="gene ID" value="HORVU.MOREX.r3.2HG0135930"/>
</dbReference>
<proteinExistence type="predicted"/>
<reference evidence="3" key="1">
    <citation type="journal article" date="2012" name="Nature">
        <title>A physical, genetic and functional sequence assembly of the barley genome.</title>
        <authorList>
            <consortium name="The International Barley Genome Sequencing Consortium"/>
            <person name="Mayer K.F."/>
            <person name="Waugh R."/>
            <person name="Brown J.W."/>
            <person name="Schulman A."/>
            <person name="Langridge P."/>
            <person name="Platzer M."/>
            <person name="Fincher G.B."/>
            <person name="Muehlbauer G.J."/>
            <person name="Sato K."/>
            <person name="Close T.J."/>
            <person name="Wise R.P."/>
            <person name="Stein N."/>
        </authorList>
    </citation>
    <scope>NUCLEOTIDE SEQUENCE [LARGE SCALE GENOMIC DNA]</scope>
    <source>
        <strain evidence="3">cv. Morex</strain>
    </source>
</reference>
<keyword evidence="3" id="KW-1185">Reference proteome</keyword>
<accession>A0A8I7B5L7</accession>
<dbReference type="Gramene" id="HORVU.MOREX.r3.2HG0135930.1">
    <property type="protein sequence ID" value="HORVU.MOREX.r3.2HG0135930.1.CDS1"/>
    <property type="gene ID" value="HORVU.MOREX.r3.2HG0135930"/>
</dbReference>
<dbReference type="Proteomes" id="UP000011116">
    <property type="component" value="Chromosome 2H"/>
</dbReference>
<evidence type="ECO:0000256" key="1">
    <source>
        <dbReference type="SAM" id="MobiDB-lite"/>
    </source>
</evidence>
<feature type="region of interest" description="Disordered" evidence="1">
    <location>
        <begin position="18"/>
        <end position="38"/>
    </location>
</feature>
<evidence type="ECO:0000313" key="3">
    <source>
        <dbReference type="Proteomes" id="UP000011116"/>
    </source>
</evidence>
<sequence>MQAASGLCTSGPTLRASTKIRASAAPTRHSAREAANTSTVPVAQCASLRIVKELGLFGPRERMIEDVEKALLHRFEEPLMDGDIAVIAKLTRLDGEALRVMAHMAGPDGVAEKAII</sequence>
<name>A0A8I7B5L7_HORVV</name>
<reference evidence="2" key="2">
    <citation type="submission" date="2020-10" db="EMBL/GenBank/DDBJ databases">
        <authorList>
            <person name="Scholz U."/>
            <person name="Mascher M."/>
            <person name="Fiebig A."/>
        </authorList>
    </citation>
    <scope>NUCLEOTIDE SEQUENCE [LARGE SCALE GENOMIC DNA]</scope>
    <source>
        <strain evidence="2">cv. Morex</strain>
    </source>
</reference>
<dbReference type="AlphaFoldDB" id="A0A8I7B5L7"/>
<organism evidence="2 3">
    <name type="scientific">Hordeum vulgare subsp. vulgare</name>
    <name type="common">Domesticated barley</name>
    <dbReference type="NCBI Taxonomy" id="112509"/>
    <lineage>
        <taxon>Eukaryota</taxon>
        <taxon>Viridiplantae</taxon>
        <taxon>Streptophyta</taxon>
        <taxon>Embryophyta</taxon>
        <taxon>Tracheophyta</taxon>
        <taxon>Spermatophyta</taxon>
        <taxon>Magnoliopsida</taxon>
        <taxon>Liliopsida</taxon>
        <taxon>Poales</taxon>
        <taxon>Poaceae</taxon>
        <taxon>BOP clade</taxon>
        <taxon>Pooideae</taxon>
        <taxon>Triticodae</taxon>
        <taxon>Triticeae</taxon>
        <taxon>Hordeinae</taxon>
        <taxon>Hordeum</taxon>
    </lineage>
</organism>
<protein>
    <submittedName>
        <fullName evidence="2">Uncharacterized protein</fullName>
    </submittedName>
</protein>
<reference evidence="2" key="3">
    <citation type="submission" date="2022-01" db="UniProtKB">
        <authorList>
            <consortium name="EnsemblPlants"/>
        </authorList>
    </citation>
    <scope>IDENTIFICATION</scope>
    <source>
        <strain evidence="2">subsp. vulgare</strain>
    </source>
</reference>
<evidence type="ECO:0000313" key="2">
    <source>
        <dbReference type="EnsemblPlants" id="HORVU.MOREX.r3.2HG0135930.1.CDS1"/>
    </source>
</evidence>